<feature type="domain" description="KilA-N DNA-binding" evidence="1">
    <location>
        <begin position="5"/>
        <end position="96"/>
    </location>
</feature>
<reference evidence="3" key="1">
    <citation type="submission" date="2021-02" db="EMBL/GenBank/DDBJ databases">
        <title>Infant gut strain persistence is associated with maternal origin, phylogeny, and functional potential including surface adhesion and iron acquisition.</title>
        <authorList>
            <person name="Lou Y.C."/>
        </authorList>
    </citation>
    <scope>NUCLEOTIDE SEQUENCE</scope>
    <source>
        <strain evidence="3">L3_108_000G1_dasL3_108_000G1_metabat.metabat.11</strain>
    </source>
</reference>
<dbReference type="InterPro" id="IPR018878">
    <property type="entry name" value="ORF6C_dom"/>
</dbReference>
<protein>
    <submittedName>
        <fullName evidence="3">ORF6C domain-containing protein</fullName>
    </submittedName>
</protein>
<proteinExistence type="predicted"/>
<dbReference type="Pfam" id="PF10552">
    <property type="entry name" value="ORF6C"/>
    <property type="match status" value="1"/>
</dbReference>
<gene>
    <name evidence="3" type="ORF">KHX14_05225</name>
</gene>
<evidence type="ECO:0000313" key="4">
    <source>
        <dbReference type="Proteomes" id="UP000751224"/>
    </source>
</evidence>
<evidence type="ECO:0000313" key="3">
    <source>
        <dbReference type="EMBL" id="MBS5588205.1"/>
    </source>
</evidence>
<dbReference type="Pfam" id="PF10543">
    <property type="entry name" value="ORF6N"/>
    <property type="match status" value="1"/>
</dbReference>
<evidence type="ECO:0000259" key="1">
    <source>
        <dbReference type="Pfam" id="PF10543"/>
    </source>
</evidence>
<sequence>MNNLQIIEHKNERVLTTQQLAEVYETSTDNIKNNFNRNKDRFIEGRDYYLLKGNDLKKFKNFVNNSNYVTDSYLVDPRTPSLYLWTERGANRHSKILDTDKAWQQFDLLEETYFKVKKMKPMEILKLQNEALFELDERVEHLENNMTINTSQQYHLEKMVKNKVVKMLGGKNSSAYLKCSKKVFSQLWRDYKDYFKIPSYRDTLKAKYKEAENYILNWQPEYNLMIEICNYRD</sequence>
<dbReference type="RefSeq" id="WP_303886794.1">
    <property type="nucleotide sequence ID" value="NZ_JAGZCC010000023.1"/>
</dbReference>
<accession>A0A943I667</accession>
<name>A0A943I667_9FIRM</name>
<dbReference type="AlphaFoldDB" id="A0A943I667"/>
<dbReference type="EMBL" id="JAGZCC010000023">
    <property type="protein sequence ID" value="MBS5588205.1"/>
    <property type="molecule type" value="Genomic_DNA"/>
</dbReference>
<evidence type="ECO:0000259" key="2">
    <source>
        <dbReference type="Pfam" id="PF10552"/>
    </source>
</evidence>
<comment type="caution">
    <text evidence="3">The sequence shown here is derived from an EMBL/GenBank/DDBJ whole genome shotgun (WGS) entry which is preliminary data.</text>
</comment>
<dbReference type="InterPro" id="IPR018873">
    <property type="entry name" value="KilA-N_DNA-bd_domain"/>
</dbReference>
<organism evidence="3 4">
    <name type="scientific">Thomasclavelia spiroformis</name>
    <dbReference type="NCBI Taxonomy" id="29348"/>
    <lineage>
        <taxon>Bacteria</taxon>
        <taxon>Bacillati</taxon>
        <taxon>Bacillota</taxon>
        <taxon>Erysipelotrichia</taxon>
        <taxon>Erysipelotrichales</taxon>
        <taxon>Coprobacillaceae</taxon>
        <taxon>Thomasclavelia</taxon>
    </lineage>
</organism>
<feature type="domain" description="ORF6C" evidence="2">
    <location>
        <begin position="122"/>
        <end position="228"/>
    </location>
</feature>
<dbReference type="Proteomes" id="UP000751224">
    <property type="component" value="Unassembled WGS sequence"/>
</dbReference>